<dbReference type="AlphaFoldDB" id="A0A7X2XHJ9"/>
<evidence type="ECO:0000313" key="4">
    <source>
        <dbReference type="EMBL" id="MTT76850.1"/>
    </source>
</evidence>
<feature type="domain" description="Tape measure protein N-terminal" evidence="3">
    <location>
        <begin position="77"/>
        <end position="262"/>
    </location>
</feature>
<dbReference type="RefSeq" id="WP_149877477.1">
    <property type="nucleotide sequence ID" value="NZ_WNBG01000015.1"/>
</dbReference>
<dbReference type="EMBL" id="WNBW01000015">
    <property type="protein sequence ID" value="MTU05019.1"/>
    <property type="molecule type" value="Genomic_DNA"/>
</dbReference>
<proteinExistence type="predicted"/>
<dbReference type="OrthoDB" id="1677957at2"/>
<evidence type="ECO:0000313" key="7">
    <source>
        <dbReference type="Proteomes" id="UP000484547"/>
    </source>
</evidence>
<reference evidence="6 7" key="1">
    <citation type="journal article" date="2019" name="Nat. Med.">
        <title>A library of human gut bacterial isolates paired with longitudinal multiomics data enables mechanistic microbiome research.</title>
        <authorList>
            <person name="Poyet M."/>
            <person name="Groussin M."/>
            <person name="Gibbons S.M."/>
            <person name="Avila-Pacheco J."/>
            <person name="Jiang X."/>
            <person name="Kearney S.M."/>
            <person name="Perrotta A.R."/>
            <person name="Berdy B."/>
            <person name="Zhao S."/>
            <person name="Lieberman T.D."/>
            <person name="Swanson P.K."/>
            <person name="Smith M."/>
            <person name="Roesemann S."/>
            <person name="Alexander J.E."/>
            <person name="Rich S.A."/>
            <person name="Livny J."/>
            <person name="Vlamakis H."/>
            <person name="Clish C."/>
            <person name="Bullock K."/>
            <person name="Deik A."/>
            <person name="Scott J."/>
            <person name="Pierce K.A."/>
            <person name="Xavier R.J."/>
            <person name="Alm E.J."/>
        </authorList>
    </citation>
    <scope>NUCLEOTIDE SEQUENCE [LARGE SCALE GENOMIC DNA]</scope>
    <source>
        <strain evidence="4 7">BIOML-A13</strain>
        <strain evidence="5 6">BIOML-A3</strain>
    </source>
</reference>
<feature type="transmembrane region" description="Helical" evidence="2">
    <location>
        <begin position="313"/>
        <end position="340"/>
    </location>
</feature>
<dbReference type="Proteomes" id="UP000484547">
    <property type="component" value="Unassembled WGS sequence"/>
</dbReference>
<dbReference type="Proteomes" id="UP000443070">
    <property type="component" value="Unassembled WGS sequence"/>
</dbReference>
<feature type="compositionally biased region" description="Basic and acidic residues" evidence="1">
    <location>
        <begin position="456"/>
        <end position="465"/>
    </location>
</feature>
<comment type="caution">
    <text evidence="4">The sequence shown here is derived from an EMBL/GenBank/DDBJ whole genome shotgun (WGS) entry which is preliminary data.</text>
</comment>
<evidence type="ECO:0000256" key="1">
    <source>
        <dbReference type="SAM" id="MobiDB-lite"/>
    </source>
</evidence>
<evidence type="ECO:0000256" key="2">
    <source>
        <dbReference type="SAM" id="Phobius"/>
    </source>
</evidence>
<sequence>MADIHNSIILDDRMSKPIADINAHMLELKKSMEKTNTMLESMAGKMGGVKTKSIALGSAIGNMAGNLATKLAELPGQALRMGDTLMSMRARIDNINDGMQTTDELMEKVYQSSMRSRSAYVDTAAVVAKLGLNAADAFGNFDEIVGFAETMNKAFVVSGASASEMQAGMYQLTQAMASGRLQGDEFRSISENAPMLANAIAKFTGKSRGELKQMSSDGEITADVIKKALTFAADDIEAKFKNMPITFMQSLTRMENKAIRFFSDDLTSVSHVAAKGIMFVSENMYELAIASAYVGTVAAAYFAPALYSAAGAAWTAAAGFAAANWPLLVGVGILFALAGAMLEFPELAGTVAGAFAAMGSGIYNVLVGILNFWKVVINAIISGINVIRKFNAERLGQKYVAIEMMQMTDMKDPNEAFKEGKTWGTEAAKNLGERLDKLKKGIMDPQNRNTSPTQNENKDNNVDKVKSVGKVKDPIKIDDESLKLIRDVAMKKYQVNFKTVQPVFRLSFGDIRETIDIDKAVERVEARIVDLYNSNLVVPNNG</sequence>
<dbReference type="InterPro" id="IPR013491">
    <property type="entry name" value="Tape_meas_N"/>
</dbReference>
<evidence type="ECO:0000259" key="3">
    <source>
        <dbReference type="Pfam" id="PF20155"/>
    </source>
</evidence>
<accession>A0A7X2XHJ9</accession>
<feature type="region of interest" description="Disordered" evidence="1">
    <location>
        <begin position="440"/>
        <end position="465"/>
    </location>
</feature>
<protein>
    <submittedName>
        <fullName evidence="4">Tape measure protein</fullName>
    </submittedName>
</protein>
<keyword evidence="2" id="KW-1133">Transmembrane helix</keyword>
<keyword evidence="2" id="KW-0472">Membrane</keyword>
<gene>
    <name evidence="4" type="ORF">GMD11_11370</name>
    <name evidence="5" type="ORF">GMD18_11565</name>
</gene>
<evidence type="ECO:0000313" key="6">
    <source>
        <dbReference type="Proteomes" id="UP000443070"/>
    </source>
</evidence>
<keyword evidence="6" id="KW-1185">Reference proteome</keyword>
<feature type="transmembrane region" description="Helical" evidence="2">
    <location>
        <begin position="347"/>
        <end position="366"/>
    </location>
</feature>
<keyword evidence="2" id="KW-0812">Transmembrane</keyword>
<dbReference type="NCBIfam" id="TIGR02675">
    <property type="entry name" value="tape_meas_nterm"/>
    <property type="match status" value="1"/>
</dbReference>
<feature type="transmembrane region" description="Helical" evidence="2">
    <location>
        <begin position="287"/>
        <end position="307"/>
    </location>
</feature>
<organism evidence="4 7">
    <name type="scientific">Phascolarctobacterium faecium</name>
    <dbReference type="NCBI Taxonomy" id="33025"/>
    <lineage>
        <taxon>Bacteria</taxon>
        <taxon>Bacillati</taxon>
        <taxon>Bacillota</taxon>
        <taxon>Negativicutes</taxon>
        <taxon>Acidaminococcales</taxon>
        <taxon>Acidaminococcaceae</taxon>
        <taxon>Phascolarctobacterium</taxon>
    </lineage>
</organism>
<dbReference type="Pfam" id="PF20155">
    <property type="entry name" value="TMP_3"/>
    <property type="match status" value="1"/>
</dbReference>
<name>A0A7X2XHJ9_9FIRM</name>
<dbReference type="EMBL" id="WNBM01000013">
    <property type="protein sequence ID" value="MTT76850.1"/>
    <property type="molecule type" value="Genomic_DNA"/>
</dbReference>
<evidence type="ECO:0000313" key="5">
    <source>
        <dbReference type="EMBL" id="MTU05019.1"/>
    </source>
</evidence>